<comment type="cofactor">
    <cofactor evidence="1">
        <name>pyridoxal 5'-phosphate</name>
        <dbReference type="ChEBI" id="CHEBI:597326"/>
    </cofactor>
</comment>
<keyword evidence="8" id="KW-0032">Aminotransferase</keyword>
<name>A0ABR8EFC5_9CYAN</name>
<gene>
    <name evidence="8" type="ORF">H6G72_13630</name>
</gene>
<evidence type="ECO:0000313" key="8">
    <source>
        <dbReference type="EMBL" id="MBD2544858.1"/>
    </source>
</evidence>
<reference evidence="8 9" key="1">
    <citation type="journal article" date="2020" name="ISME J.">
        <title>Comparative genomics reveals insights into cyanobacterial evolution and habitat adaptation.</title>
        <authorList>
            <person name="Chen M.Y."/>
            <person name="Teng W.K."/>
            <person name="Zhao L."/>
            <person name="Hu C.X."/>
            <person name="Zhou Y.K."/>
            <person name="Han B.P."/>
            <person name="Song L.R."/>
            <person name="Shu W.S."/>
        </authorList>
    </citation>
    <scope>NUCLEOTIDE SEQUENCE [LARGE SCALE GENOMIC DNA]</scope>
    <source>
        <strain evidence="8 9">FACHB-1370</strain>
    </source>
</reference>
<evidence type="ECO:0000256" key="5">
    <source>
        <dbReference type="ARBA" id="ARBA00023239"/>
    </source>
</evidence>
<keyword evidence="3" id="KW-0210">Decarboxylase</keyword>
<protein>
    <submittedName>
        <fullName evidence="8">Aminotransferase class I/II-fold pyridoxal phosphate-dependent enzyme</fullName>
    </submittedName>
</protein>
<evidence type="ECO:0000313" key="9">
    <source>
        <dbReference type="Proteomes" id="UP000641954"/>
    </source>
</evidence>
<dbReference type="InterPro" id="IPR052357">
    <property type="entry name" value="Orn_Lys_Arg_decarboxylase-I"/>
</dbReference>
<evidence type="ECO:0000259" key="7">
    <source>
        <dbReference type="Pfam" id="PF03711"/>
    </source>
</evidence>
<accession>A0ABR8EFC5</accession>
<evidence type="ECO:0000256" key="1">
    <source>
        <dbReference type="ARBA" id="ARBA00001933"/>
    </source>
</evidence>
<dbReference type="GO" id="GO:0008483">
    <property type="term" value="F:transaminase activity"/>
    <property type="evidence" value="ECO:0007669"/>
    <property type="project" value="UniProtKB-KW"/>
</dbReference>
<evidence type="ECO:0000256" key="2">
    <source>
        <dbReference type="ARBA" id="ARBA00010671"/>
    </source>
</evidence>
<dbReference type="InterPro" id="IPR008286">
    <property type="entry name" value="Prn/Lys/Arg_de-COase_C"/>
</dbReference>
<dbReference type="Gene3D" id="3.90.100.10">
    <property type="entry name" value="Orn/Lys/Arg decarboxylase, C-terminal domain"/>
    <property type="match status" value="1"/>
</dbReference>
<dbReference type="Gene3D" id="3.40.640.10">
    <property type="entry name" value="Type I PLP-dependent aspartate aminotransferase-like (Major domain)"/>
    <property type="match status" value="1"/>
</dbReference>
<dbReference type="Proteomes" id="UP000641954">
    <property type="component" value="Unassembled WGS sequence"/>
</dbReference>
<feature type="domain" description="Orn/Lys/Arg decarboxylase C-terminal" evidence="7">
    <location>
        <begin position="366"/>
        <end position="434"/>
    </location>
</feature>
<keyword evidence="9" id="KW-1185">Reference proteome</keyword>
<dbReference type="RefSeq" id="WP_190878662.1">
    <property type="nucleotide sequence ID" value="NZ_JACJSK010000017.1"/>
</dbReference>
<proteinExistence type="inferred from homology"/>
<dbReference type="InterPro" id="IPR015421">
    <property type="entry name" value="PyrdxlP-dep_Trfase_major"/>
</dbReference>
<dbReference type="InterPro" id="IPR015424">
    <property type="entry name" value="PyrdxlP-dep_Trfase"/>
</dbReference>
<evidence type="ECO:0000256" key="4">
    <source>
        <dbReference type="ARBA" id="ARBA00022898"/>
    </source>
</evidence>
<dbReference type="InterPro" id="IPR000310">
    <property type="entry name" value="Orn/Lys/Arg_deCO2ase_major_dom"/>
</dbReference>
<comment type="similarity">
    <text evidence="2">Belongs to the Orn/Lys/Arg decarboxylase class-I family.</text>
</comment>
<dbReference type="Pfam" id="PF03711">
    <property type="entry name" value="OKR_DC_1_C"/>
    <property type="match status" value="1"/>
</dbReference>
<sequence length="448" mass="50314">MNQPSSAYKFIASHNKDIQVSLYTPAHQGIAPKTERLSQEIYEYDVPFLTRPRSENIEKHFSQFYGTKHTFFLTGGGSQGDLTTCALLGTRYKRVAIALNSHISTINGIVLSGLEPYFIPSQSLMPTTEEVISALETSGVSALLLTHPSYKGKILDLEKVADYCHQHDIALAIDEAHGGHLPFFDSQWQSTKGQSFPRSAIAFKVDIVSHSMHKYTGSLVQTALLHLPTDSRFNVEDVMGVLPLFETTTRSNILMLSIEDAINRGFSEEGKALFSQAIQECDRLRSQLDQYGTVLTYDAQVNDPLKIFLKSDRLTGEELAELLYDRGIDGELADEDGLLLIFSFHHSQKDFQFMRETLAELVPILREKAKKDNIHKNYFCRQPQIKMLPKDAFFTQKEKLPLSQALGRISSCCIQKVPPASPLLIPGEEITDWHIKVLESNTTIDTIC</sequence>
<keyword evidence="8" id="KW-0808">Transferase</keyword>
<dbReference type="EMBL" id="JACJSK010000017">
    <property type="protein sequence ID" value="MBD2544858.1"/>
    <property type="molecule type" value="Genomic_DNA"/>
</dbReference>
<evidence type="ECO:0000256" key="3">
    <source>
        <dbReference type="ARBA" id="ARBA00022793"/>
    </source>
</evidence>
<comment type="caution">
    <text evidence="8">The sequence shown here is derived from an EMBL/GenBank/DDBJ whole genome shotgun (WGS) entry which is preliminary data.</text>
</comment>
<dbReference type="SUPFAM" id="SSF53383">
    <property type="entry name" value="PLP-dependent transferases"/>
    <property type="match status" value="1"/>
</dbReference>
<evidence type="ECO:0000259" key="6">
    <source>
        <dbReference type="Pfam" id="PF01276"/>
    </source>
</evidence>
<dbReference type="PANTHER" id="PTHR43277:SF3">
    <property type="entry name" value="DECARBOXYLASE, PUTATIVE-RELATED"/>
    <property type="match status" value="1"/>
</dbReference>
<dbReference type="PANTHER" id="PTHR43277">
    <property type="entry name" value="ARGININE DECARBOXYLASE"/>
    <property type="match status" value="1"/>
</dbReference>
<keyword evidence="4" id="KW-0663">Pyridoxal phosphate</keyword>
<keyword evidence="5" id="KW-0456">Lyase</keyword>
<dbReference type="Pfam" id="PF01276">
    <property type="entry name" value="OKR_DC_1"/>
    <property type="match status" value="1"/>
</dbReference>
<feature type="domain" description="Orn/Lys/Arg decarboxylases family 1 pyridoxal-P attachment site" evidence="6">
    <location>
        <begin position="57"/>
        <end position="290"/>
    </location>
</feature>
<organism evidence="8 9">
    <name type="scientific">Planktothricoides raciborskii FACHB-1370</name>
    <dbReference type="NCBI Taxonomy" id="2949576"/>
    <lineage>
        <taxon>Bacteria</taxon>
        <taxon>Bacillati</taxon>
        <taxon>Cyanobacteriota</taxon>
        <taxon>Cyanophyceae</taxon>
        <taxon>Oscillatoriophycideae</taxon>
        <taxon>Oscillatoriales</taxon>
        <taxon>Oscillatoriaceae</taxon>
        <taxon>Planktothricoides</taxon>
    </lineage>
</organism>